<keyword evidence="5 6" id="KW-0472">Membrane</keyword>
<reference evidence="8 9" key="1">
    <citation type="journal article" date="2016" name="Environ. Microbiol.">
        <title>Genomic resolution of a cold subsurface aquifer community provides metabolic insights for novel microbes adapted to high CO concentrations.</title>
        <authorList>
            <person name="Probst A.J."/>
            <person name="Castelle C.J."/>
            <person name="Singh A."/>
            <person name="Brown C.T."/>
            <person name="Anantharaman K."/>
            <person name="Sharon I."/>
            <person name="Hug L.A."/>
            <person name="Burstein D."/>
            <person name="Emerson J.B."/>
            <person name="Thomas B.C."/>
            <person name="Banfield J.F."/>
        </authorList>
    </citation>
    <scope>NUCLEOTIDE SEQUENCE [LARGE SCALE GENOMIC DNA]</scope>
    <source>
        <strain evidence="8">CG1_02_38_46</strain>
    </source>
</reference>
<protein>
    <recommendedName>
        <fullName evidence="7">RDD domain-containing protein</fullName>
    </recommendedName>
</protein>
<dbReference type="AlphaFoldDB" id="A0A1J4SFH8"/>
<evidence type="ECO:0000313" key="8">
    <source>
        <dbReference type="EMBL" id="OIN97013.1"/>
    </source>
</evidence>
<keyword evidence="4 6" id="KW-1133">Transmembrane helix</keyword>
<keyword evidence="3 6" id="KW-0812">Transmembrane</keyword>
<evidence type="ECO:0000313" key="9">
    <source>
        <dbReference type="Proteomes" id="UP000182278"/>
    </source>
</evidence>
<evidence type="ECO:0000256" key="4">
    <source>
        <dbReference type="ARBA" id="ARBA00022989"/>
    </source>
</evidence>
<feature type="domain" description="RDD" evidence="7">
    <location>
        <begin position="7"/>
        <end position="157"/>
    </location>
</feature>
<evidence type="ECO:0000256" key="6">
    <source>
        <dbReference type="SAM" id="Phobius"/>
    </source>
</evidence>
<name>A0A1J4SFH8_9BACT</name>
<proteinExistence type="predicted"/>
<feature type="transmembrane region" description="Helical" evidence="6">
    <location>
        <begin position="127"/>
        <end position="145"/>
    </location>
</feature>
<evidence type="ECO:0000259" key="7">
    <source>
        <dbReference type="Pfam" id="PF06271"/>
    </source>
</evidence>
<feature type="transmembrane region" description="Helical" evidence="6">
    <location>
        <begin position="12"/>
        <end position="35"/>
    </location>
</feature>
<evidence type="ECO:0000256" key="1">
    <source>
        <dbReference type="ARBA" id="ARBA00004651"/>
    </source>
</evidence>
<dbReference type="InterPro" id="IPR010432">
    <property type="entry name" value="RDD"/>
</dbReference>
<dbReference type="GO" id="GO:0005886">
    <property type="term" value="C:plasma membrane"/>
    <property type="evidence" value="ECO:0007669"/>
    <property type="project" value="UniProtKB-SubCell"/>
</dbReference>
<accession>A0A1J4SFH8</accession>
<dbReference type="Proteomes" id="UP000182278">
    <property type="component" value="Unassembled WGS sequence"/>
</dbReference>
<sequence>MNEEVKYAGFWLRFAALLLDGVVITMTSFAFQSLMPGGTITPPDLSKAIETIEGIPQFLSGMVEAFRPFLISNSIFFLIVVLYWVILTWKFGATLGKMAMGIKVVREDLKPISFGGAIIREFLVKQVLYGILFFISWLGYLWVSWDLKKQGWHDKIARTLVIKEFQNGKLCR</sequence>
<dbReference type="PANTHER" id="PTHR36115">
    <property type="entry name" value="PROLINE-RICH ANTIGEN HOMOLOG-RELATED"/>
    <property type="match status" value="1"/>
</dbReference>
<evidence type="ECO:0000256" key="2">
    <source>
        <dbReference type="ARBA" id="ARBA00022475"/>
    </source>
</evidence>
<dbReference type="STRING" id="1817893.AUJ66_04595"/>
<comment type="caution">
    <text evidence="8">The sequence shown here is derived from an EMBL/GenBank/DDBJ whole genome shotgun (WGS) entry which is preliminary data.</text>
</comment>
<feature type="transmembrane region" description="Helical" evidence="6">
    <location>
        <begin position="69"/>
        <end position="89"/>
    </location>
</feature>
<keyword evidence="2" id="KW-1003">Cell membrane</keyword>
<evidence type="ECO:0000256" key="3">
    <source>
        <dbReference type="ARBA" id="ARBA00022692"/>
    </source>
</evidence>
<dbReference type="Pfam" id="PF06271">
    <property type="entry name" value="RDD"/>
    <property type="match status" value="1"/>
</dbReference>
<dbReference type="InterPro" id="IPR051791">
    <property type="entry name" value="Pra-immunoreactive"/>
</dbReference>
<dbReference type="EMBL" id="MNUO01000068">
    <property type="protein sequence ID" value="OIN97013.1"/>
    <property type="molecule type" value="Genomic_DNA"/>
</dbReference>
<evidence type="ECO:0000256" key="5">
    <source>
        <dbReference type="ARBA" id="ARBA00023136"/>
    </source>
</evidence>
<gene>
    <name evidence="8" type="ORF">AUJ66_04595</name>
</gene>
<comment type="subcellular location">
    <subcellularLocation>
        <location evidence="1">Cell membrane</location>
        <topology evidence="1">Multi-pass membrane protein</topology>
    </subcellularLocation>
</comment>
<organism evidence="8 9">
    <name type="scientific">Candidatus Desantisbacteria bacterium CG1_02_38_46</name>
    <dbReference type="NCBI Taxonomy" id="1817893"/>
    <lineage>
        <taxon>Bacteria</taxon>
        <taxon>Candidatus Desantisiibacteriota</taxon>
    </lineage>
</organism>
<dbReference type="PANTHER" id="PTHR36115:SF4">
    <property type="entry name" value="MEMBRANE PROTEIN"/>
    <property type="match status" value="1"/>
</dbReference>